<dbReference type="STRING" id="1142394.PSMK_07660"/>
<dbReference type="Gene3D" id="1.10.287.470">
    <property type="entry name" value="Helix hairpin bin"/>
    <property type="match status" value="1"/>
</dbReference>
<proteinExistence type="inferred from homology"/>
<sequence>MNHPRRPLRMLLAAALAAWLPLAADASAVEPAADAEADPAAAADATDAPIGVVRPSREVVLRALTGGSLAEVAVREGAAVAAGDLLARLDDSVQAARVAAAGVRASATAEAVELAAVAEQARRELGRTEEAAASGAAPAWELEAARTAVTVAEARRDAAGQRRALAAAELAVEEALLAQHRLVAPFDAVVLAVEAAEGGSVAARDPVLRLAALDPLHAVVYLPERLHDRLAGAGRDGPGPRVRFRSSLAGAEALRGRLIAALPEIDPGSRSFRCVFEIENPGGRLPAGFTVGLDLATLGADPVADAAAD</sequence>
<dbReference type="GO" id="GO:0015562">
    <property type="term" value="F:efflux transmembrane transporter activity"/>
    <property type="evidence" value="ECO:0007669"/>
    <property type="project" value="TreeGrafter"/>
</dbReference>
<evidence type="ECO:0000256" key="1">
    <source>
        <dbReference type="ARBA" id="ARBA00009477"/>
    </source>
</evidence>
<dbReference type="InterPro" id="IPR058792">
    <property type="entry name" value="Beta-barrel_RND_2"/>
</dbReference>
<dbReference type="EMBL" id="AP012338">
    <property type="protein sequence ID" value="BAM02925.1"/>
    <property type="molecule type" value="Genomic_DNA"/>
</dbReference>
<gene>
    <name evidence="5" type="ordered locus">PSMK_07660</name>
</gene>
<keyword evidence="2" id="KW-0175">Coiled coil</keyword>
<protein>
    <submittedName>
        <fullName evidence="5">HlyD family secretion protein</fullName>
    </submittedName>
</protein>
<dbReference type="Gene3D" id="2.40.30.170">
    <property type="match status" value="1"/>
</dbReference>
<organism evidence="5 6">
    <name type="scientific">Phycisphaera mikurensis (strain NBRC 102666 / KCTC 22515 / FYK2301M01)</name>
    <dbReference type="NCBI Taxonomy" id="1142394"/>
    <lineage>
        <taxon>Bacteria</taxon>
        <taxon>Pseudomonadati</taxon>
        <taxon>Planctomycetota</taxon>
        <taxon>Phycisphaerae</taxon>
        <taxon>Phycisphaerales</taxon>
        <taxon>Phycisphaeraceae</taxon>
        <taxon>Phycisphaera</taxon>
    </lineage>
</organism>
<dbReference type="AlphaFoldDB" id="I0ICD7"/>
<dbReference type="Gene3D" id="2.40.50.100">
    <property type="match status" value="1"/>
</dbReference>
<reference evidence="5 6" key="1">
    <citation type="submission" date="2012-02" db="EMBL/GenBank/DDBJ databases">
        <title>Complete genome sequence of Phycisphaera mikurensis NBRC 102666.</title>
        <authorList>
            <person name="Ankai A."/>
            <person name="Hosoyama A."/>
            <person name="Terui Y."/>
            <person name="Sekine M."/>
            <person name="Fukai R."/>
            <person name="Kato Y."/>
            <person name="Nakamura S."/>
            <person name="Yamada-Narita S."/>
            <person name="Kawakoshi A."/>
            <person name="Fukunaga Y."/>
            <person name="Yamazaki S."/>
            <person name="Fujita N."/>
        </authorList>
    </citation>
    <scope>NUCLEOTIDE SEQUENCE [LARGE SCALE GENOMIC DNA]</scope>
    <source>
        <strain evidence="6">NBRC 102666 / KCTC 22515 / FYK2301M01</strain>
    </source>
</reference>
<evidence type="ECO:0000313" key="6">
    <source>
        <dbReference type="Proteomes" id="UP000007881"/>
    </source>
</evidence>
<dbReference type="SUPFAM" id="SSF111369">
    <property type="entry name" value="HlyD-like secretion proteins"/>
    <property type="match status" value="1"/>
</dbReference>
<name>I0ICD7_PHYMF</name>
<dbReference type="HOGENOM" id="CLU_1007804_0_0_0"/>
<feature type="signal peptide" evidence="3">
    <location>
        <begin position="1"/>
        <end position="26"/>
    </location>
</feature>
<dbReference type="GO" id="GO:1990281">
    <property type="term" value="C:efflux pump complex"/>
    <property type="evidence" value="ECO:0007669"/>
    <property type="project" value="TreeGrafter"/>
</dbReference>
<feature type="domain" description="CusB-like beta-barrel" evidence="4">
    <location>
        <begin position="238"/>
        <end position="296"/>
    </location>
</feature>
<dbReference type="Pfam" id="PF25954">
    <property type="entry name" value="Beta-barrel_RND_2"/>
    <property type="match status" value="1"/>
</dbReference>
<keyword evidence="6" id="KW-1185">Reference proteome</keyword>
<feature type="coiled-coil region" evidence="2">
    <location>
        <begin position="104"/>
        <end position="131"/>
    </location>
</feature>
<keyword evidence="3" id="KW-0732">Signal</keyword>
<evidence type="ECO:0000313" key="5">
    <source>
        <dbReference type="EMBL" id="BAM02925.1"/>
    </source>
</evidence>
<feature type="chain" id="PRO_5003629588" evidence="3">
    <location>
        <begin position="27"/>
        <end position="309"/>
    </location>
</feature>
<dbReference type="PANTHER" id="PTHR30469:SF15">
    <property type="entry name" value="HLYD FAMILY OF SECRETION PROTEINS"/>
    <property type="match status" value="1"/>
</dbReference>
<dbReference type="KEGG" id="phm:PSMK_07660"/>
<dbReference type="NCBIfam" id="TIGR01730">
    <property type="entry name" value="RND_mfp"/>
    <property type="match status" value="1"/>
</dbReference>
<dbReference type="InterPro" id="IPR006143">
    <property type="entry name" value="RND_pump_MFP"/>
</dbReference>
<dbReference type="Proteomes" id="UP000007881">
    <property type="component" value="Chromosome"/>
</dbReference>
<dbReference type="eggNOG" id="COG0845">
    <property type="taxonomic scope" value="Bacteria"/>
</dbReference>
<comment type="similarity">
    <text evidence="1">Belongs to the membrane fusion protein (MFP) (TC 8.A.1) family.</text>
</comment>
<evidence type="ECO:0000256" key="2">
    <source>
        <dbReference type="SAM" id="Coils"/>
    </source>
</evidence>
<dbReference type="PANTHER" id="PTHR30469">
    <property type="entry name" value="MULTIDRUG RESISTANCE PROTEIN MDTA"/>
    <property type="match status" value="1"/>
</dbReference>
<accession>I0ICD7</accession>
<evidence type="ECO:0000259" key="4">
    <source>
        <dbReference type="Pfam" id="PF25954"/>
    </source>
</evidence>
<evidence type="ECO:0000256" key="3">
    <source>
        <dbReference type="SAM" id="SignalP"/>
    </source>
</evidence>